<dbReference type="OrthoDB" id="6613063at2759"/>
<keyword evidence="2" id="KW-1185">Reference proteome</keyword>
<protein>
    <submittedName>
        <fullName evidence="1">Uncharacterized protein</fullName>
    </submittedName>
</protein>
<dbReference type="Proteomes" id="UP001140091">
    <property type="component" value="Unassembled WGS sequence"/>
</dbReference>
<organism evidence="1 2">
    <name type="scientific">Candolleomyces eurysporus</name>
    <dbReference type="NCBI Taxonomy" id="2828524"/>
    <lineage>
        <taxon>Eukaryota</taxon>
        <taxon>Fungi</taxon>
        <taxon>Dikarya</taxon>
        <taxon>Basidiomycota</taxon>
        <taxon>Agaricomycotina</taxon>
        <taxon>Agaricomycetes</taxon>
        <taxon>Agaricomycetidae</taxon>
        <taxon>Agaricales</taxon>
        <taxon>Agaricineae</taxon>
        <taxon>Psathyrellaceae</taxon>
        <taxon>Candolleomyces</taxon>
    </lineage>
</organism>
<proteinExistence type="predicted"/>
<dbReference type="AlphaFoldDB" id="A0A9W8JM51"/>
<dbReference type="EMBL" id="JANBPK010000038">
    <property type="protein sequence ID" value="KAJ2936589.1"/>
    <property type="molecule type" value="Genomic_DNA"/>
</dbReference>
<evidence type="ECO:0000313" key="1">
    <source>
        <dbReference type="EMBL" id="KAJ2936589.1"/>
    </source>
</evidence>
<gene>
    <name evidence="1" type="ORF">H1R20_g502</name>
</gene>
<name>A0A9W8JM51_9AGAR</name>
<sequence length="247" mass="27842">MQIKNYYNLHDALSLTQKIGRSVNWEYEIPDPSYSQYVLVSPRKANPVIPDSLLTRIAAALVTRFSPIDTALSQDLIPVRTMKQLLSTFAVESWGRLRRLEGGDTMLASELVNIDSDDRRDATFVRYEPLVDKRGRSYHGAPQLRPKLQFGRLTHVFLLKVPPTPVLNINQPTCIALAVIEECEKPVQHSSGLDIYLYSKTKSAEVVDITTVKALVGRARWGNQWAVFDRNGTLTQALFAEDEDADI</sequence>
<feature type="non-terminal residue" evidence="1">
    <location>
        <position position="247"/>
    </location>
</feature>
<comment type="caution">
    <text evidence="1">The sequence shown here is derived from an EMBL/GenBank/DDBJ whole genome shotgun (WGS) entry which is preliminary data.</text>
</comment>
<accession>A0A9W8JM51</accession>
<evidence type="ECO:0000313" key="2">
    <source>
        <dbReference type="Proteomes" id="UP001140091"/>
    </source>
</evidence>
<reference evidence="1" key="1">
    <citation type="submission" date="2022-06" db="EMBL/GenBank/DDBJ databases">
        <title>Genome Sequence of Candolleomyces eurysporus.</title>
        <authorList>
            <person name="Buettner E."/>
        </authorList>
    </citation>
    <scope>NUCLEOTIDE SEQUENCE</scope>
    <source>
        <strain evidence="1">VTCC 930004</strain>
    </source>
</reference>